<organism evidence="1">
    <name type="scientific">hydrothermal vent metagenome</name>
    <dbReference type="NCBI Taxonomy" id="652676"/>
    <lineage>
        <taxon>unclassified sequences</taxon>
        <taxon>metagenomes</taxon>
        <taxon>ecological metagenomes</taxon>
    </lineage>
</organism>
<name>A0A1W1C9T3_9ZZZZ</name>
<dbReference type="AlphaFoldDB" id="A0A1W1C9T3"/>
<reference evidence="1" key="1">
    <citation type="submission" date="2016-10" db="EMBL/GenBank/DDBJ databases">
        <authorList>
            <person name="de Groot N.N."/>
        </authorList>
    </citation>
    <scope>NUCLEOTIDE SEQUENCE</scope>
</reference>
<dbReference type="EMBL" id="FPHN01000145">
    <property type="protein sequence ID" value="SFV62598.1"/>
    <property type="molecule type" value="Genomic_DNA"/>
</dbReference>
<protein>
    <submittedName>
        <fullName evidence="1">Uncharacterized protein</fullName>
    </submittedName>
</protein>
<sequence>MTLFSGCAKKAQPLACFKGSPACYTQHTLDSNKVKCSNCFAVL</sequence>
<gene>
    <name evidence="1" type="ORF">MNB_SV-14-940</name>
</gene>
<evidence type="ECO:0000313" key="1">
    <source>
        <dbReference type="EMBL" id="SFV62598.1"/>
    </source>
</evidence>
<proteinExistence type="predicted"/>
<accession>A0A1W1C9T3</accession>